<keyword evidence="2" id="KW-0673">Quorum sensing</keyword>
<sequence length="212" mass="23634">MDKLGLLSNKVVAYYYRDYSDDEREIMGYGLRMILVTIIDLLAVVVLGGIVGVPGLAVTTVISIGIIRRFSGGFHASTVLRCALLGAVVSVGSGLLADYLAVSIDREIIFILLWMVLLVGAILIYCYTPAGVKEKPLTSLPKRVRLKIYSFVVFFIVLVIDFSLYLTLEVDSYVLSSLFGVIWQMFTITPLAYKLFNKEYIRVDSIRRGVSR</sequence>
<organism evidence="9 10">
    <name type="scientific">Orenia metallireducens</name>
    <dbReference type="NCBI Taxonomy" id="1413210"/>
    <lineage>
        <taxon>Bacteria</taxon>
        <taxon>Bacillati</taxon>
        <taxon>Bacillota</taxon>
        <taxon>Clostridia</taxon>
        <taxon>Halanaerobiales</taxon>
        <taxon>Halobacteroidaceae</taxon>
        <taxon>Orenia</taxon>
    </lineage>
</organism>
<keyword evidence="4 8" id="KW-0812">Transmembrane</keyword>
<evidence type="ECO:0000256" key="2">
    <source>
        <dbReference type="ARBA" id="ARBA00022654"/>
    </source>
</evidence>
<accession>A0A1C0ACX3</accession>
<protein>
    <recommendedName>
        <fullName evidence="11">Accessory gene regulator B</fullName>
    </recommendedName>
</protein>
<evidence type="ECO:0000256" key="3">
    <source>
        <dbReference type="ARBA" id="ARBA00022670"/>
    </source>
</evidence>
<dbReference type="AlphaFoldDB" id="A0A1C0ACX3"/>
<feature type="transmembrane region" description="Helical" evidence="8">
    <location>
        <begin position="173"/>
        <end position="193"/>
    </location>
</feature>
<dbReference type="Pfam" id="PF04647">
    <property type="entry name" value="AgrB"/>
    <property type="match status" value="1"/>
</dbReference>
<evidence type="ECO:0000256" key="7">
    <source>
        <dbReference type="ARBA" id="ARBA00023136"/>
    </source>
</evidence>
<name>A0A1C0ACX3_9FIRM</name>
<reference evidence="10" key="1">
    <citation type="submission" date="2016-07" db="EMBL/GenBank/DDBJ databases">
        <authorList>
            <person name="Florea S."/>
            <person name="Webb J.S."/>
            <person name="Jaromczyk J."/>
            <person name="Schardl C.L."/>
        </authorList>
    </citation>
    <scope>NUCLEOTIDE SEQUENCE [LARGE SCALE GENOMIC DNA]</scope>
    <source>
        <strain evidence="10">Z6</strain>
    </source>
</reference>
<dbReference type="OrthoDB" id="2854767at2"/>
<keyword evidence="5" id="KW-0378">Hydrolase</keyword>
<feature type="transmembrane region" description="Helical" evidence="8">
    <location>
        <begin position="34"/>
        <end position="67"/>
    </location>
</feature>
<feature type="transmembrane region" description="Helical" evidence="8">
    <location>
        <begin position="148"/>
        <end position="167"/>
    </location>
</feature>
<feature type="transmembrane region" description="Helical" evidence="8">
    <location>
        <begin position="79"/>
        <end position="102"/>
    </location>
</feature>
<evidence type="ECO:0000313" key="10">
    <source>
        <dbReference type="Proteomes" id="UP000093514"/>
    </source>
</evidence>
<keyword evidence="1" id="KW-1003">Cell membrane</keyword>
<dbReference type="InterPro" id="IPR006741">
    <property type="entry name" value="AgrB"/>
</dbReference>
<evidence type="ECO:0000256" key="1">
    <source>
        <dbReference type="ARBA" id="ARBA00022475"/>
    </source>
</evidence>
<keyword evidence="6 8" id="KW-1133">Transmembrane helix</keyword>
<feature type="transmembrane region" description="Helical" evidence="8">
    <location>
        <begin position="108"/>
        <end position="127"/>
    </location>
</feature>
<reference evidence="9 10" key="2">
    <citation type="submission" date="2016-08" db="EMBL/GenBank/DDBJ databases">
        <title>Orenia metallireducens sp. nov. strain Z6, a Novel Metal-reducing Firmicute from the Deep Subsurface.</title>
        <authorList>
            <person name="Maxim B.I."/>
            <person name="Kenneth K."/>
            <person name="Flynn T.M."/>
            <person name="Oloughlin E.J."/>
            <person name="Locke R.A."/>
            <person name="Weber J.R."/>
            <person name="Egan S.M."/>
            <person name="Mackie R.I."/>
            <person name="Cann I.K."/>
        </authorList>
    </citation>
    <scope>NUCLEOTIDE SEQUENCE [LARGE SCALE GENOMIC DNA]</scope>
    <source>
        <strain evidence="9 10">Z6</strain>
    </source>
</reference>
<comment type="caution">
    <text evidence="9">The sequence shown here is derived from an EMBL/GenBank/DDBJ whole genome shotgun (WGS) entry which is preliminary data.</text>
</comment>
<evidence type="ECO:0000256" key="5">
    <source>
        <dbReference type="ARBA" id="ARBA00022801"/>
    </source>
</evidence>
<proteinExistence type="predicted"/>
<keyword evidence="7 8" id="KW-0472">Membrane</keyword>
<dbReference type="Proteomes" id="UP000093514">
    <property type="component" value="Unassembled WGS sequence"/>
</dbReference>
<dbReference type="EMBL" id="LWDV01000005">
    <property type="protein sequence ID" value="OCL28475.1"/>
    <property type="molecule type" value="Genomic_DNA"/>
</dbReference>
<evidence type="ECO:0000256" key="4">
    <source>
        <dbReference type="ARBA" id="ARBA00022692"/>
    </source>
</evidence>
<evidence type="ECO:0000256" key="6">
    <source>
        <dbReference type="ARBA" id="ARBA00022989"/>
    </source>
</evidence>
<gene>
    <name evidence="9" type="ORF">U472_00890</name>
</gene>
<dbReference type="GO" id="GO:0016020">
    <property type="term" value="C:membrane"/>
    <property type="evidence" value="ECO:0007669"/>
    <property type="project" value="InterPro"/>
</dbReference>
<dbReference type="GO" id="GO:0008233">
    <property type="term" value="F:peptidase activity"/>
    <property type="evidence" value="ECO:0007669"/>
    <property type="project" value="UniProtKB-KW"/>
</dbReference>
<evidence type="ECO:0000256" key="8">
    <source>
        <dbReference type="SAM" id="Phobius"/>
    </source>
</evidence>
<dbReference type="GO" id="GO:0009372">
    <property type="term" value="P:quorum sensing"/>
    <property type="evidence" value="ECO:0007669"/>
    <property type="project" value="UniProtKB-KW"/>
</dbReference>
<dbReference type="SMART" id="SM00793">
    <property type="entry name" value="AgrB"/>
    <property type="match status" value="1"/>
</dbReference>
<dbReference type="RefSeq" id="WP_068714575.1">
    <property type="nucleotide sequence ID" value="NZ_LWDV01000005.1"/>
</dbReference>
<keyword evidence="10" id="KW-1185">Reference proteome</keyword>
<keyword evidence="3" id="KW-0645">Protease</keyword>
<evidence type="ECO:0008006" key="11">
    <source>
        <dbReference type="Google" id="ProtNLM"/>
    </source>
</evidence>
<evidence type="ECO:0000313" key="9">
    <source>
        <dbReference type="EMBL" id="OCL28475.1"/>
    </source>
</evidence>
<dbReference type="GO" id="GO:0006508">
    <property type="term" value="P:proteolysis"/>
    <property type="evidence" value="ECO:0007669"/>
    <property type="project" value="UniProtKB-KW"/>
</dbReference>